<dbReference type="AlphaFoldDB" id="A0AAV5D2E6"/>
<feature type="domain" description="Disease resistance N-terminal" evidence="8">
    <location>
        <begin position="58"/>
        <end position="151"/>
    </location>
</feature>
<evidence type="ECO:0000313" key="11">
    <source>
        <dbReference type="Proteomes" id="UP001054889"/>
    </source>
</evidence>
<dbReference type="GO" id="GO:0051707">
    <property type="term" value="P:response to other organism"/>
    <property type="evidence" value="ECO:0007669"/>
    <property type="project" value="UniProtKB-ARBA"/>
</dbReference>
<keyword evidence="4" id="KW-0547">Nucleotide-binding</keyword>
<dbReference type="Pfam" id="PF00931">
    <property type="entry name" value="NB-ARC"/>
    <property type="match status" value="1"/>
</dbReference>
<dbReference type="Pfam" id="PF23598">
    <property type="entry name" value="LRR_14"/>
    <property type="match status" value="1"/>
</dbReference>
<evidence type="ECO:0000256" key="6">
    <source>
        <dbReference type="ARBA" id="ARBA00023054"/>
    </source>
</evidence>
<keyword evidence="2" id="KW-0433">Leucine-rich repeat</keyword>
<organism evidence="10 11">
    <name type="scientific">Eleusine coracana subsp. coracana</name>
    <dbReference type="NCBI Taxonomy" id="191504"/>
    <lineage>
        <taxon>Eukaryota</taxon>
        <taxon>Viridiplantae</taxon>
        <taxon>Streptophyta</taxon>
        <taxon>Embryophyta</taxon>
        <taxon>Tracheophyta</taxon>
        <taxon>Spermatophyta</taxon>
        <taxon>Magnoliopsida</taxon>
        <taxon>Liliopsida</taxon>
        <taxon>Poales</taxon>
        <taxon>Poaceae</taxon>
        <taxon>PACMAD clade</taxon>
        <taxon>Chloridoideae</taxon>
        <taxon>Cynodonteae</taxon>
        <taxon>Eleusininae</taxon>
        <taxon>Eleusine</taxon>
    </lineage>
</organism>
<dbReference type="Gene3D" id="1.20.5.4130">
    <property type="match status" value="1"/>
</dbReference>
<evidence type="ECO:0000313" key="10">
    <source>
        <dbReference type="EMBL" id="GJN05099.1"/>
    </source>
</evidence>
<reference evidence="10" key="1">
    <citation type="journal article" date="2018" name="DNA Res.">
        <title>Multiple hybrid de novo genome assembly of finger millet, an orphan allotetraploid crop.</title>
        <authorList>
            <person name="Hatakeyama M."/>
            <person name="Aluri S."/>
            <person name="Balachadran M.T."/>
            <person name="Sivarajan S.R."/>
            <person name="Patrignani A."/>
            <person name="Gruter S."/>
            <person name="Poveda L."/>
            <person name="Shimizu-Inatsugi R."/>
            <person name="Baeten J."/>
            <person name="Francoijs K.J."/>
            <person name="Nataraja K.N."/>
            <person name="Reddy Y.A.N."/>
            <person name="Phadnis S."/>
            <person name="Ravikumar R.L."/>
            <person name="Schlapbach R."/>
            <person name="Sreeman S.M."/>
            <person name="Shimizu K.K."/>
        </authorList>
    </citation>
    <scope>NUCLEOTIDE SEQUENCE</scope>
</reference>
<dbReference type="PANTHER" id="PTHR19338:SF75">
    <property type="entry name" value="OS08G0170100 PROTEIN"/>
    <property type="match status" value="1"/>
</dbReference>
<dbReference type="PANTHER" id="PTHR19338">
    <property type="entry name" value="TRANSLOCASE OF INNER MITOCHONDRIAL MEMBRANE 13 HOMOLOG"/>
    <property type="match status" value="1"/>
</dbReference>
<dbReference type="SUPFAM" id="SSF52540">
    <property type="entry name" value="P-loop containing nucleoside triphosphate hydrolases"/>
    <property type="match status" value="1"/>
</dbReference>
<dbReference type="CDD" id="cd14798">
    <property type="entry name" value="RX-CC_like"/>
    <property type="match status" value="1"/>
</dbReference>
<dbReference type="InterPro" id="IPR041118">
    <property type="entry name" value="Rx_N"/>
</dbReference>
<keyword evidence="6" id="KW-0175">Coiled coil</keyword>
<keyword evidence="11" id="KW-1185">Reference proteome</keyword>
<dbReference type="SUPFAM" id="SSF52047">
    <property type="entry name" value="RNI-like"/>
    <property type="match status" value="1"/>
</dbReference>
<dbReference type="EMBL" id="BQKI01000011">
    <property type="protein sequence ID" value="GJN05099.1"/>
    <property type="molecule type" value="Genomic_DNA"/>
</dbReference>
<evidence type="ECO:0000256" key="1">
    <source>
        <dbReference type="ARBA" id="ARBA00008894"/>
    </source>
</evidence>
<dbReference type="InterPro" id="IPR032675">
    <property type="entry name" value="LRR_dom_sf"/>
</dbReference>
<dbReference type="Gene3D" id="3.80.10.10">
    <property type="entry name" value="Ribonuclease Inhibitor"/>
    <property type="match status" value="1"/>
</dbReference>
<dbReference type="InterPro" id="IPR027417">
    <property type="entry name" value="P-loop_NTPase"/>
</dbReference>
<dbReference type="GO" id="GO:0043531">
    <property type="term" value="F:ADP binding"/>
    <property type="evidence" value="ECO:0007669"/>
    <property type="project" value="InterPro"/>
</dbReference>
<comment type="caution">
    <text evidence="10">The sequence shown here is derived from an EMBL/GenBank/DDBJ whole genome shotgun (WGS) entry which is preliminary data.</text>
</comment>
<keyword evidence="5" id="KW-0611">Plant defense</keyword>
<comment type="similarity">
    <text evidence="1">Belongs to the disease resistance NB-LRR family.</text>
</comment>
<evidence type="ECO:0000256" key="2">
    <source>
        <dbReference type="ARBA" id="ARBA00022614"/>
    </source>
</evidence>
<keyword evidence="3" id="KW-0677">Repeat</keyword>
<accession>A0AAV5D2E6</accession>
<evidence type="ECO:0000256" key="3">
    <source>
        <dbReference type="ARBA" id="ARBA00022737"/>
    </source>
</evidence>
<name>A0AAV5D2E6_ELECO</name>
<dbReference type="InterPro" id="IPR038005">
    <property type="entry name" value="RX-like_CC"/>
</dbReference>
<evidence type="ECO:0000256" key="5">
    <source>
        <dbReference type="ARBA" id="ARBA00022821"/>
    </source>
</evidence>
<proteinExistence type="inferred from homology"/>
<dbReference type="Pfam" id="PF18052">
    <property type="entry name" value="Rx_N"/>
    <property type="match status" value="1"/>
</dbReference>
<feature type="domain" description="Disease resistance R13L4/SHOC-2-like LRR" evidence="9">
    <location>
        <begin position="266"/>
        <end position="433"/>
    </location>
</feature>
<evidence type="ECO:0000259" key="8">
    <source>
        <dbReference type="Pfam" id="PF18052"/>
    </source>
</evidence>
<protein>
    <submittedName>
        <fullName evidence="10">Uncharacterized protein</fullName>
    </submittedName>
</protein>
<dbReference type="InterPro" id="IPR002182">
    <property type="entry name" value="NB-ARC"/>
</dbReference>
<evidence type="ECO:0000259" key="7">
    <source>
        <dbReference type="Pfam" id="PF00931"/>
    </source>
</evidence>
<dbReference type="GO" id="GO:0006952">
    <property type="term" value="P:defense response"/>
    <property type="evidence" value="ECO:0007669"/>
    <property type="project" value="UniProtKB-KW"/>
</dbReference>
<feature type="domain" description="NB-ARC" evidence="7">
    <location>
        <begin position="184"/>
        <end position="232"/>
    </location>
</feature>
<sequence>MTLPPPQKVLLSASATSMHQDSGEEQVWDLNRSRLAVACCKQETKGREFMSMDLVTGALGSVIPKLALLLKEEYDLQTGVRKKITRLSRDLESMHAVLRKVAQVPPEQLDDEVKLWAHDVRELSYDIEDILDTFLVRVEDHEACDPNRFKHAAKKISKMFSKSKARHQIGGMIKIINEQAERVDRAYLIVIDDIWKIETWKRINYALVENNNGSIIIITTRHSDVADEADVNYKLEPLPRGQSEKLFYTRIFGTNGTCPNNQLKEDCNDVNLEHVENLLHLRYLGLKGTETCKLPEGVGALKLLQTLDFDLAFNKEKEDAPDKLPSSLGLLTDLICLRAGLAMVPNGVIKKLTSLEELQMSTSYDDTQSNASYYTSRHFVEDLGNLCELRVLIADFWVGEGEEECTELDLVKSLSNLKKIQHLELDCQILIKYQPCGTPWCFRNLSEVWLHVTSTSLRCHHGLIPQLFPTSLAWT</sequence>
<evidence type="ECO:0000256" key="4">
    <source>
        <dbReference type="ARBA" id="ARBA00022741"/>
    </source>
</evidence>
<dbReference type="Proteomes" id="UP001054889">
    <property type="component" value="Unassembled WGS sequence"/>
</dbReference>
<dbReference type="InterPro" id="IPR055414">
    <property type="entry name" value="LRR_R13L4/SHOC2-like"/>
</dbReference>
<reference evidence="10" key="2">
    <citation type="submission" date="2021-12" db="EMBL/GenBank/DDBJ databases">
        <title>Resequencing data analysis of finger millet.</title>
        <authorList>
            <person name="Hatakeyama M."/>
            <person name="Aluri S."/>
            <person name="Balachadran M.T."/>
            <person name="Sivarajan S.R."/>
            <person name="Poveda L."/>
            <person name="Shimizu-Inatsugi R."/>
            <person name="Schlapbach R."/>
            <person name="Sreeman S.M."/>
            <person name="Shimizu K.K."/>
        </authorList>
    </citation>
    <scope>NUCLEOTIDE SEQUENCE</scope>
</reference>
<evidence type="ECO:0000259" key="9">
    <source>
        <dbReference type="Pfam" id="PF23598"/>
    </source>
</evidence>
<gene>
    <name evidence="10" type="primary">ga22700</name>
    <name evidence="10" type="ORF">PR202_ga22700</name>
</gene>